<gene>
    <name evidence="1" type="ORF">Sviol_76080</name>
</gene>
<proteinExistence type="predicted"/>
<dbReference type="Proteomes" id="UP001050808">
    <property type="component" value="Unassembled WGS sequence"/>
</dbReference>
<comment type="caution">
    <text evidence="1">The sequence shown here is derived from an EMBL/GenBank/DDBJ whole genome shotgun (WGS) entry which is preliminary data.</text>
</comment>
<evidence type="ECO:0000313" key="1">
    <source>
        <dbReference type="EMBL" id="GHI43200.1"/>
    </source>
</evidence>
<dbReference type="EMBL" id="BNDY01000018">
    <property type="protein sequence ID" value="GHI43200.1"/>
    <property type="molecule type" value="Genomic_DNA"/>
</dbReference>
<accession>A0ABQ3R104</accession>
<protein>
    <submittedName>
        <fullName evidence="1">Uncharacterized protein</fullName>
    </submittedName>
</protein>
<name>A0ABQ3R104_9ACTN</name>
<organism evidence="1 2">
    <name type="scientific">Streptomyces violascens</name>
    <dbReference type="NCBI Taxonomy" id="67381"/>
    <lineage>
        <taxon>Bacteria</taxon>
        <taxon>Bacillati</taxon>
        <taxon>Actinomycetota</taxon>
        <taxon>Actinomycetes</taxon>
        <taxon>Kitasatosporales</taxon>
        <taxon>Streptomycetaceae</taxon>
        <taxon>Streptomyces</taxon>
    </lineage>
</organism>
<sequence length="65" mass="7061">MTCHYDPGEGHVGGNANHPWRRSVISFAHQYPYGIVIAVHGLFGMPSATVRGQRTAVRVEGSVMP</sequence>
<evidence type="ECO:0000313" key="2">
    <source>
        <dbReference type="Proteomes" id="UP001050808"/>
    </source>
</evidence>
<keyword evidence="2" id="KW-1185">Reference proteome</keyword>
<reference evidence="1" key="1">
    <citation type="submission" date="2024-05" db="EMBL/GenBank/DDBJ databases">
        <title>Whole genome shotgun sequence of Streptomyces violascens NBRC 12920.</title>
        <authorList>
            <person name="Komaki H."/>
            <person name="Tamura T."/>
        </authorList>
    </citation>
    <scope>NUCLEOTIDE SEQUENCE</scope>
    <source>
        <strain evidence="1">NBRC 12920</strain>
    </source>
</reference>